<dbReference type="InterPro" id="IPR018066">
    <property type="entry name" value="Tubby_C_CS"/>
</dbReference>
<dbReference type="InterPro" id="IPR000007">
    <property type="entry name" value="Tubby_C"/>
</dbReference>
<evidence type="ECO:0000256" key="1">
    <source>
        <dbReference type="ARBA" id="ARBA00007129"/>
    </source>
</evidence>
<dbReference type="Pfam" id="PF01167">
    <property type="entry name" value="Tub"/>
    <property type="match status" value="1"/>
</dbReference>
<dbReference type="PANTHER" id="PTHR16517">
    <property type="entry name" value="TUBBY-RELATED"/>
    <property type="match status" value="1"/>
</dbReference>
<gene>
    <name evidence="2" type="ORF">BHM03_00033884</name>
</gene>
<dbReference type="SUPFAM" id="SSF54518">
    <property type="entry name" value="Tubby C-terminal domain-like"/>
    <property type="match status" value="1"/>
</dbReference>
<organism evidence="2">
    <name type="scientific">Ensete ventricosum</name>
    <name type="common">Abyssinian banana</name>
    <name type="synonym">Musa ensete</name>
    <dbReference type="NCBI Taxonomy" id="4639"/>
    <lineage>
        <taxon>Eukaryota</taxon>
        <taxon>Viridiplantae</taxon>
        <taxon>Streptophyta</taxon>
        <taxon>Embryophyta</taxon>
        <taxon>Tracheophyta</taxon>
        <taxon>Spermatophyta</taxon>
        <taxon>Magnoliopsida</taxon>
        <taxon>Liliopsida</taxon>
        <taxon>Zingiberales</taxon>
        <taxon>Musaceae</taxon>
        <taxon>Ensete</taxon>
    </lineage>
</organism>
<accession>A0A444CMG1</accession>
<dbReference type="PANTHER" id="PTHR16517:SF50">
    <property type="entry name" value="TUBBY-LIKE F-BOX PROTEIN 7"/>
    <property type="match status" value="1"/>
</dbReference>
<dbReference type="Proteomes" id="UP000290560">
    <property type="component" value="Unassembled WGS sequence"/>
</dbReference>
<dbReference type="InterPro" id="IPR032839">
    <property type="entry name" value="RAB3GAP_N"/>
</dbReference>
<evidence type="ECO:0000313" key="2">
    <source>
        <dbReference type="EMBL" id="RZR74211.1"/>
    </source>
</evidence>
<sequence>MHCPLQCPTALDSTEENPLKSKAHSAGASVVLRNKAPRWHEHLQCWCLNFHGRVTVASVKNFQLVATTDAGIGDGEMVLLQFGKVGDDMFTMDYRQPLSAFQAFAICLTSFELLSIYVLQAEPCLMARRSHLTEIGCIACDELAELGAGDREGWLDDPSLFAALHSHSLAVASAARPLVLVLGWDPDRRSPSSPRHPVKIHPSLSPSDGRITALEWLPFGDLLALALGTSAGLLLFYSVSGDLIHKQVLRNRPSSSLPLSHSLLRRWLQEAGSRMWENSRHKLESEDEISYGNIPFQLWNVGKFGNCSDAAITGMMPPPLLELQVN</sequence>
<dbReference type="AlphaFoldDB" id="A0A444CMG1"/>
<proteinExistence type="inferred from homology"/>
<dbReference type="InterPro" id="IPR025659">
    <property type="entry name" value="Tubby-like_C"/>
</dbReference>
<reference evidence="2" key="1">
    <citation type="journal article" date="2018" name="Data Brief">
        <title>Genome sequence data from 17 accessions of Ensete ventricosum, a staple food crop for millions in Ethiopia.</title>
        <authorList>
            <person name="Yemataw Z."/>
            <person name="Muzemil S."/>
            <person name="Ambachew D."/>
            <person name="Tripathi L."/>
            <person name="Tesfaye K."/>
            <person name="Chala A."/>
            <person name="Farbos A."/>
            <person name="O'Neill P."/>
            <person name="Moore K."/>
            <person name="Grant M."/>
            <person name="Studholme D.J."/>
        </authorList>
    </citation>
    <scope>NUCLEOTIDE SEQUENCE [LARGE SCALE GENOMIC DNA]</scope>
    <source>
        <tissue evidence="2">Leaf</tissue>
    </source>
</reference>
<dbReference type="EMBL" id="KV876153">
    <property type="protein sequence ID" value="RZR74211.1"/>
    <property type="molecule type" value="Genomic_DNA"/>
</dbReference>
<comment type="similarity">
    <text evidence="1">Belongs to the TUB family.</text>
</comment>
<dbReference type="Pfam" id="PF14655">
    <property type="entry name" value="RAB3GAP2_N"/>
    <property type="match status" value="2"/>
</dbReference>
<name>A0A444CMG1_ENSVE</name>
<protein>
    <submittedName>
        <fullName evidence="2">Uncharacterized protein</fullName>
    </submittedName>
</protein>
<dbReference type="PRINTS" id="PR01573">
    <property type="entry name" value="SUPERTUBBY"/>
</dbReference>
<dbReference type="PROSITE" id="PS01200">
    <property type="entry name" value="TUB_1"/>
    <property type="match status" value="1"/>
</dbReference>
<dbReference type="Gene3D" id="3.20.90.10">
    <property type="entry name" value="Tubby Protein, Chain A"/>
    <property type="match status" value="1"/>
</dbReference>